<gene>
    <name evidence="6" type="ORF">DMN91_002785</name>
    <name evidence="5" type="ORF">X777_00894</name>
</gene>
<dbReference type="EMBL" id="KK107139">
    <property type="protein sequence ID" value="EZA57792.1"/>
    <property type="molecule type" value="Genomic_DNA"/>
</dbReference>
<evidence type="ECO:0000256" key="3">
    <source>
        <dbReference type="RuleBase" id="RU363034"/>
    </source>
</evidence>
<keyword evidence="3" id="KW-0378">Hydrolase</keyword>
<keyword evidence="1" id="KW-1015">Disulfide bond</keyword>
<dbReference type="OMA" id="DYRNICT"/>
<reference evidence="6" key="2">
    <citation type="journal article" date="2018" name="Genome Res.">
        <title>The genomic architecture and molecular evolution of ant odorant receptors.</title>
        <authorList>
            <person name="McKenzie S.K."/>
            <person name="Kronauer D.J.C."/>
        </authorList>
    </citation>
    <scope>NUCLEOTIDE SEQUENCE [LARGE SCALE GENOMIC DNA]</scope>
    <source>
        <strain evidence="6">Clonal line C1</strain>
    </source>
</reference>
<organism evidence="5 7">
    <name type="scientific">Ooceraea biroi</name>
    <name type="common">Clonal raider ant</name>
    <name type="synonym">Cerapachys biroi</name>
    <dbReference type="NCBI Taxonomy" id="2015173"/>
    <lineage>
        <taxon>Eukaryota</taxon>
        <taxon>Metazoa</taxon>
        <taxon>Ecdysozoa</taxon>
        <taxon>Arthropoda</taxon>
        <taxon>Hexapoda</taxon>
        <taxon>Insecta</taxon>
        <taxon>Pterygota</taxon>
        <taxon>Neoptera</taxon>
        <taxon>Endopterygota</taxon>
        <taxon>Hymenoptera</taxon>
        <taxon>Apocrita</taxon>
        <taxon>Aculeata</taxon>
        <taxon>Formicoidea</taxon>
        <taxon>Formicidae</taxon>
        <taxon>Dorylinae</taxon>
        <taxon>Ooceraea</taxon>
    </lineage>
</organism>
<proteinExistence type="inferred from homology"/>
<evidence type="ECO:0000259" key="4">
    <source>
        <dbReference type="PROSITE" id="PS50240"/>
    </source>
</evidence>
<dbReference type="SMART" id="SM00020">
    <property type="entry name" value="Tryp_SPc"/>
    <property type="match status" value="1"/>
</dbReference>
<keyword evidence="7" id="KW-1185">Reference proteome</keyword>
<comment type="similarity">
    <text evidence="2">Belongs to the peptidase S1 family. CLIP subfamily.</text>
</comment>
<name>A0A026WP06_OOCBI</name>
<keyword evidence="3" id="KW-0720">Serine protease</keyword>
<dbReference type="PROSITE" id="PS00134">
    <property type="entry name" value="TRYPSIN_HIS"/>
    <property type="match status" value="1"/>
</dbReference>
<dbReference type="InterPro" id="IPR001314">
    <property type="entry name" value="Peptidase_S1A"/>
</dbReference>
<dbReference type="CDD" id="cd00190">
    <property type="entry name" value="Tryp_SPc"/>
    <property type="match status" value="1"/>
</dbReference>
<dbReference type="STRING" id="2015173.A0A026WP06"/>
<evidence type="ECO:0000313" key="6">
    <source>
        <dbReference type="EMBL" id="RLU24696.1"/>
    </source>
</evidence>
<dbReference type="Gene3D" id="2.40.10.10">
    <property type="entry name" value="Trypsin-like serine proteases"/>
    <property type="match status" value="1"/>
</dbReference>
<feature type="domain" description="Peptidase S1" evidence="4">
    <location>
        <begin position="1"/>
        <end position="222"/>
    </location>
</feature>
<evidence type="ECO:0000313" key="7">
    <source>
        <dbReference type="Proteomes" id="UP000053097"/>
    </source>
</evidence>
<dbReference type="InterPro" id="IPR001254">
    <property type="entry name" value="Trypsin_dom"/>
</dbReference>
<dbReference type="PROSITE" id="PS00135">
    <property type="entry name" value="TRYPSIN_SER"/>
    <property type="match status" value="1"/>
</dbReference>
<dbReference type="OrthoDB" id="5565075at2759"/>
<protein>
    <submittedName>
        <fullName evidence="5">Chymotrypsin-like protease CTRL-1</fullName>
    </submittedName>
</protein>
<dbReference type="InterPro" id="IPR051487">
    <property type="entry name" value="Ser/Thr_Proteases_Immune/Dev"/>
</dbReference>
<evidence type="ECO:0000256" key="2">
    <source>
        <dbReference type="ARBA" id="ARBA00024195"/>
    </source>
</evidence>
<sequence>MAVVHRLIDGRRIAQCGGTVISKRWVLTAGHCVATRFPLRFFVVFGIVDKTGIGYSVNRGPGLAMMTTRAFVHPNYFYSKNDIGLLRMPRDIPFSGKIQPIHLAGPRESRVLADTTACVVGWGREGSGPTGTRRLKYALMPLISKRACTMFWRVDYRNICTVPGLGKNACQGDSGGPLFIMRDNRPLQIGIVSYGDAHCPSGRPGVYTRVAAFAGWIRRVTGMRL</sequence>
<dbReference type="PROSITE" id="PS50240">
    <property type="entry name" value="TRYPSIN_DOM"/>
    <property type="match status" value="1"/>
</dbReference>
<dbReference type="SUPFAM" id="SSF50494">
    <property type="entry name" value="Trypsin-like serine proteases"/>
    <property type="match status" value="1"/>
</dbReference>
<accession>A0A026WP06</accession>
<dbReference type="Proteomes" id="UP000279307">
    <property type="component" value="Chromosome 3"/>
</dbReference>
<evidence type="ECO:0000313" key="5">
    <source>
        <dbReference type="EMBL" id="EZA57792.1"/>
    </source>
</evidence>
<dbReference type="InterPro" id="IPR043504">
    <property type="entry name" value="Peptidase_S1_PA_chymotrypsin"/>
</dbReference>
<keyword evidence="3 5" id="KW-0645">Protease</keyword>
<dbReference type="GO" id="GO:0006508">
    <property type="term" value="P:proteolysis"/>
    <property type="evidence" value="ECO:0007669"/>
    <property type="project" value="UniProtKB-KW"/>
</dbReference>
<dbReference type="PANTHER" id="PTHR24256">
    <property type="entry name" value="TRYPTASE-RELATED"/>
    <property type="match status" value="1"/>
</dbReference>
<dbReference type="Pfam" id="PF00089">
    <property type="entry name" value="Trypsin"/>
    <property type="match status" value="1"/>
</dbReference>
<evidence type="ECO:0000256" key="1">
    <source>
        <dbReference type="ARBA" id="ARBA00023157"/>
    </source>
</evidence>
<dbReference type="InterPro" id="IPR018114">
    <property type="entry name" value="TRYPSIN_HIS"/>
</dbReference>
<dbReference type="InterPro" id="IPR009003">
    <property type="entry name" value="Peptidase_S1_PA"/>
</dbReference>
<dbReference type="EMBL" id="QOIP01000003">
    <property type="protein sequence ID" value="RLU24696.1"/>
    <property type="molecule type" value="Genomic_DNA"/>
</dbReference>
<dbReference type="Proteomes" id="UP000053097">
    <property type="component" value="Unassembled WGS sequence"/>
</dbReference>
<dbReference type="PRINTS" id="PR00722">
    <property type="entry name" value="CHYMOTRYPSIN"/>
</dbReference>
<reference evidence="5 7" key="1">
    <citation type="journal article" date="2014" name="Curr. Biol.">
        <title>The genome of the clonal raider ant Cerapachys biroi.</title>
        <authorList>
            <person name="Oxley P.R."/>
            <person name="Ji L."/>
            <person name="Fetter-Pruneda I."/>
            <person name="McKenzie S.K."/>
            <person name="Li C."/>
            <person name="Hu H."/>
            <person name="Zhang G."/>
            <person name="Kronauer D.J."/>
        </authorList>
    </citation>
    <scope>NUCLEOTIDE SEQUENCE [LARGE SCALE GENOMIC DNA]</scope>
</reference>
<dbReference type="InterPro" id="IPR033116">
    <property type="entry name" value="TRYPSIN_SER"/>
</dbReference>
<dbReference type="AlphaFoldDB" id="A0A026WP06"/>
<reference evidence="6" key="3">
    <citation type="submission" date="2018-07" db="EMBL/GenBank/DDBJ databases">
        <authorList>
            <person name="Mckenzie S.K."/>
            <person name="Kronauer D.J.C."/>
        </authorList>
    </citation>
    <scope>NUCLEOTIDE SEQUENCE</scope>
    <source>
        <strain evidence="6">Clonal line C1</strain>
    </source>
</reference>
<dbReference type="GO" id="GO:0004252">
    <property type="term" value="F:serine-type endopeptidase activity"/>
    <property type="evidence" value="ECO:0007669"/>
    <property type="project" value="InterPro"/>
</dbReference>